<evidence type="ECO:0000256" key="1">
    <source>
        <dbReference type="SAM" id="MobiDB-lite"/>
    </source>
</evidence>
<feature type="compositionally biased region" description="Basic residues" evidence="1">
    <location>
        <begin position="7"/>
        <end position="20"/>
    </location>
</feature>
<gene>
    <name evidence="2" type="ORF">METZ01_LOCUS245726</name>
</gene>
<feature type="region of interest" description="Disordered" evidence="1">
    <location>
        <begin position="1"/>
        <end position="20"/>
    </location>
</feature>
<sequence>MAQNKWKMIKGSRRRDKNKKANYGATLFHEVKRYDGDGNLIETVSPDELMARPIGVTRKYIGRWAKRNRAASLAKTNGEGSKAAWNKLGAAVNRGAKVDYKKEKV</sequence>
<reference evidence="2" key="1">
    <citation type="submission" date="2018-05" db="EMBL/GenBank/DDBJ databases">
        <authorList>
            <person name="Lanie J.A."/>
            <person name="Ng W.-L."/>
            <person name="Kazmierczak K.M."/>
            <person name="Andrzejewski T.M."/>
            <person name="Davidsen T.M."/>
            <person name="Wayne K.J."/>
            <person name="Tettelin H."/>
            <person name="Glass J.I."/>
            <person name="Rusch D."/>
            <person name="Podicherti R."/>
            <person name="Tsui H.-C.T."/>
            <person name="Winkler M.E."/>
        </authorList>
    </citation>
    <scope>NUCLEOTIDE SEQUENCE</scope>
</reference>
<protein>
    <submittedName>
        <fullName evidence="2">Uncharacterized protein</fullName>
    </submittedName>
</protein>
<name>A0A382I0L2_9ZZZZ</name>
<organism evidence="2">
    <name type="scientific">marine metagenome</name>
    <dbReference type="NCBI Taxonomy" id="408172"/>
    <lineage>
        <taxon>unclassified sequences</taxon>
        <taxon>metagenomes</taxon>
        <taxon>ecological metagenomes</taxon>
    </lineage>
</organism>
<dbReference type="AlphaFoldDB" id="A0A382I0L2"/>
<evidence type="ECO:0000313" key="2">
    <source>
        <dbReference type="EMBL" id="SVB92872.1"/>
    </source>
</evidence>
<proteinExistence type="predicted"/>
<accession>A0A382I0L2</accession>
<dbReference type="EMBL" id="UINC01064320">
    <property type="protein sequence ID" value="SVB92872.1"/>
    <property type="molecule type" value="Genomic_DNA"/>
</dbReference>